<evidence type="ECO:0008006" key="4">
    <source>
        <dbReference type="Google" id="ProtNLM"/>
    </source>
</evidence>
<dbReference type="AlphaFoldDB" id="A0ABD2YKM2"/>
<sequence>AMIAFWERLKEENESAIVELKECLEEATKKRSNVEVQHDTKLEKMKKESERVTEDLRLKQGELDTTRSENEKLKADLS</sequence>
<evidence type="ECO:0000256" key="1">
    <source>
        <dbReference type="SAM" id="MobiDB-lite"/>
    </source>
</evidence>
<proteinExistence type="predicted"/>
<dbReference type="Proteomes" id="UP001630127">
    <property type="component" value="Unassembled WGS sequence"/>
</dbReference>
<keyword evidence="3" id="KW-1185">Reference proteome</keyword>
<feature type="region of interest" description="Disordered" evidence="1">
    <location>
        <begin position="29"/>
        <end position="78"/>
    </location>
</feature>
<organism evidence="2 3">
    <name type="scientific">Cinchona calisaya</name>
    <dbReference type="NCBI Taxonomy" id="153742"/>
    <lineage>
        <taxon>Eukaryota</taxon>
        <taxon>Viridiplantae</taxon>
        <taxon>Streptophyta</taxon>
        <taxon>Embryophyta</taxon>
        <taxon>Tracheophyta</taxon>
        <taxon>Spermatophyta</taxon>
        <taxon>Magnoliopsida</taxon>
        <taxon>eudicotyledons</taxon>
        <taxon>Gunneridae</taxon>
        <taxon>Pentapetalae</taxon>
        <taxon>asterids</taxon>
        <taxon>lamiids</taxon>
        <taxon>Gentianales</taxon>
        <taxon>Rubiaceae</taxon>
        <taxon>Cinchonoideae</taxon>
        <taxon>Cinchoneae</taxon>
        <taxon>Cinchona</taxon>
    </lineage>
</organism>
<dbReference type="EMBL" id="JBJUIK010000013">
    <property type="protein sequence ID" value="KAL3507049.1"/>
    <property type="molecule type" value="Genomic_DNA"/>
</dbReference>
<gene>
    <name evidence="2" type="ORF">ACH5RR_032431</name>
</gene>
<accession>A0ABD2YKM2</accession>
<comment type="caution">
    <text evidence="2">The sequence shown here is derived from an EMBL/GenBank/DDBJ whole genome shotgun (WGS) entry which is preliminary data.</text>
</comment>
<protein>
    <recommendedName>
        <fullName evidence="4">Myosin heavy chain</fullName>
    </recommendedName>
</protein>
<evidence type="ECO:0000313" key="3">
    <source>
        <dbReference type="Proteomes" id="UP001630127"/>
    </source>
</evidence>
<name>A0ABD2YKM2_9GENT</name>
<feature type="non-terminal residue" evidence="2">
    <location>
        <position position="1"/>
    </location>
</feature>
<evidence type="ECO:0000313" key="2">
    <source>
        <dbReference type="EMBL" id="KAL3507049.1"/>
    </source>
</evidence>
<reference evidence="2 3" key="1">
    <citation type="submission" date="2024-11" db="EMBL/GenBank/DDBJ databases">
        <title>A near-complete genome assembly of Cinchona calisaya.</title>
        <authorList>
            <person name="Lian D.C."/>
            <person name="Zhao X.W."/>
            <person name="Wei L."/>
        </authorList>
    </citation>
    <scope>NUCLEOTIDE SEQUENCE [LARGE SCALE GENOMIC DNA]</scope>
    <source>
        <tissue evidence="2">Nenye</tissue>
    </source>
</reference>